<feature type="chain" id="PRO_5014921664" evidence="2">
    <location>
        <begin position="18"/>
        <end position="102"/>
    </location>
</feature>
<accession>A0A2M4DMD0</accession>
<feature type="region of interest" description="Disordered" evidence="1">
    <location>
        <begin position="57"/>
        <end position="102"/>
    </location>
</feature>
<evidence type="ECO:0000313" key="3">
    <source>
        <dbReference type="EMBL" id="MBW78685.1"/>
    </source>
</evidence>
<dbReference type="EMBL" id="GGFL01014507">
    <property type="protein sequence ID" value="MBW78685.1"/>
    <property type="molecule type" value="Transcribed_RNA"/>
</dbReference>
<name>A0A2M4DMD0_ANODA</name>
<evidence type="ECO:0000256" key="2">
    <source>
        <dbReference type="SAM" id="SignalP"/>
    </source>
</evidence>
<dbReference type="AlphaFoldDB" id="A0A2M4DMD0"/>
<feature type="signal peptide" evidence="2">
    <location>
        <begin position="1"/>
        <end position="17"/>
    </location>
</feature>
<feature type="compositionally biased region" description="Gly residues" evidence="1">
    <location>
        <begin position="93"/>
        <end position="102"/>
    </location>
</feature>
<feature type="compositionally biased region" description="Polar residues" evidence="1">
    <location>
        <begin position="62"/>
        <end position="86"/>
    </location>
</feature>
<protein>
    <submittedName>
        <fullName evidence="3">Putative secreted protein</fullName>
    </submittedName>
</protein>
<organism evidence="3">
    <name type="scientific">Anopheles darlingi</name>
    <name type="common">Mosquito</name>
    <dbReference type="NCBI Taxonomy" id="43151"/>
    <lineage>
        <taxon>Eukaryota</taxon>
        <taxon>Metazoa</taxon>
        <taxon>Ecdysozoa</taxon>
        <taxon>Arthropoda</taxon>
        <taxon>Hexapoda</taxon>
        <taxon>Insecta</taxon>
        <taxon>Pterygota</taxon>
        <taxon>Neoptera</taxon>
        <taxon>Endopterygota</taxon>
        <taxon>Diptera</taxon>
        <taxon>Nematocera</taxon>
        <taxon>Culicoidea</taxon>
        <taxon>Culicidae</taxon>
        <taxon>Anophelinae</taxon>
        <taxon>Anopheles</taxon>
    </lineage>
</organism>
<evidence type="ECO:0000256" key="1">
    <source>
        <dbReference type="SAM" id="MobiDB-lite"/>
    </source>
</evidence>
<sequence>MVCFAVAVAAAAGSGHAHQTNPPPLHPLGIVRSCSVWDAPRVRPDIVLPPVRLLASVGKGSGSTRNPSSGSRTGQPPAMVSSSSLRLLNPVAGGHGGHGAES</sequence>
<reference evidence="3" key="1">
    <citation type="submission" date="2018-01" db="EMBL/GenBank/DDBJ databases">
        <title>An insight into the sialome of Amazonian anophelines.</title>
        <authorList>
            <person name="Ribeiro J.M."/>
            <person name="Scarpassa V."/>
            <person name="Calvo E."/>
        </authorList>
    </citation>
    <scope>NUCLEOTIDE SEQUENCE</scope>
</reference>
<proteinExistence type="predicted"/>
<keyword evidence="2" id="KW-0732">Signal</keyword>